<accession>A0A0H2KT63</accession>
<dbReference type="RefSeq" id="WP_047231148.1">
    <property type="nucleotide sequence ID" value="NZ_JNBQ01000001.1"/>
</dbReference>
<dbReference type="Pfam" id="PF13460">
    <property type="entry name" value="NAD_binding_10"/>
    <property type="match status" value="1"/>
</dbReference>
<dbReference type="AlphaFoldDB" id="A0A0H2KT63"/>
<evidence type="ECO:0000259" key="1">
    <source>
        <dbReference type="Pfam" id="PF13460"/>
    </source>
</evidence>
<evidence type="ECO:0000313" key="3">
    <source>
        <dbReference type="Proteomes" id="UP000035265"/>
    </source>
</evidence>
<comment type="caution">
    <text evidence="2">The sequence shown here is derived from an EMBL/GenBank/DDBJ whole genome shotgun (WGS) entry which is preliminary data.</text>
</comment>
<dbReference type="Proteomes" id="UP000035265">
    <property type="component" value="Unassembled WGS sequence"/>
</dbReference>
<dbReference type="Gene3D" id="3.40.50.720">
    <property type="entry name" value="NAD(P)-binding Rossmann-like Domain"/>
    <property type="match status" value="1"/>
</dbReference>
<dbReference type="EMBL" id="JNBQ01000001">
    <property type="protein sequence ID" value="KLN36731.1"/>
    <property type="molecule type" value="Genomic_DNA"/>
</dbReference>
<dbReference type="InterPro" id="IPR016040">
    <property type="entry name" value="NAD(P)-bd_dom"/>
</dbReference>
<evidence type="ECO:0000313" key="2">
    <source>
        <dbReference type="EMBL" id="KLN36731.1"/>
    </source>
</evidence>
<dbReference type="PATRIC" id="fig|264251.5.peg.501"/>
<dbReference type="SUPFAM" id="SSF51735">
    <property type="entry name" value="NAD(P)-binding Rossmann-fold domains"/>
    <property type="match status" value="1"/>
</dbReference>
<name>A0A0H2KT63_9MICO</name>
<reference evidence="2 3" key="1">
    <citation type="submission" date="2014-05" db="EMBL/GenBank/DDBJ databases">
        <title>Cellulosimicrobium funkei U11 genome.</title>
        <authorList>
            <person name="Hu C."/>
            <person name="Gong Y."/>
            <person name="Wan W."/>
            <person name="Jiang M."/>
        </authorList>
    </citation>
    <scope>NUCLEOTIDE SEQUENCE [LARGE SCALE GENOMIC DNA]</scope>
    <source>
        <strain evidence="2 3">U11</strain>
    </source>
</reference>
<dbReference type="InterPro" id="IPR036291">
    <property type="entry name" value="NAD(P)-bd_dom_sf"/>
</dbReference>
<protein>
    <submittedName>
        <fullName evidence="2">NAD-dependent dehydratase</fullName>
    </submittedName>
</protein>
<dbReference type="STRING" id="264251.FB00_02420"/>
<dbReference type="PANTHER" id="PTHR15020:SF50">
    <property type="entry name" value="UPF0659 PROTEIN YMR090W"/>
    <property type="match status" value="1"/>
</dbReference>
<sequence length="227" mass="23365">MKIALVGAHGKVGRLLVPILVDHDAAVTGIVRAEEQLPLVRRLGGEPLLLDVEHSSVDELAAALGGFDAVVWSAGAGGGDPERTYAVDRDAASRTMDAAAAAGVSRYLMVSWIGSVPDHGVDPDSSFFAYADAKLASDDHLRGTDLDWTILGPGTLTDDDPTGAIRIVGDGADGLDGADDVPGGAASQVSRADVAMVVAQAVRTPATVGRFVRFTAGDTPILEALDR</sequence>
<gene>
    <name evidence="2" type="ORF">FB00_02420</name>
</gene>
<dbReference type="CDD" id="cd05243">
    <property type="entry name" value="SDR_a5"/>
    <property type="match status" value="1"/>
</dbReference>
<keyword evidence="3" id="KW-1185">Reference proteome</keyword>
<proteinExistence type="predicted"/>
<dbReference type="PANTHER" id="PTHR15020">
    <property type="entry name" value="FLAVIN REDUCTASE-RELATED"/>
    <property type="match status" value="1"/>
</dbReference>
<organism evidence="2 3">
    <name type="scientific">Cellulosimicrobium funkei</name>
    <dbReference type="NCBI Taxonomy" id="264251"/>
    <lineage>
        <taxon>Bacteria</taxon>
        <taxon>Bacillati</taxon>
        <taxon>Actinomycetota</taxon>
        <taxon>Actinomycetes</taxon>
        <taxon>Micrococcales</taxon>
        <taxon>Promicromonosporaceae</taxon>
        <taxon>Cellulosimicrobium</taxon>
    </lineage>
</organism>
<feature type="domain" description="NAD(P)-binding" evidence="1">
    <location>
        <begin position="7"/>
        <end position="205"/>
    </location>
</feature>